<feature type="region of interest" description="Disordered" evidence="1">
    <location>
        <begin position="1"/>
        <end position="29"/>
    </location>
</feature>
<reference evidence="2" key="1">
    <citation type="submission" date="2014-09" db="EMBL/GenBank/DDBJ databases">
        <authorList>
            <person name="Magalhaes I.L.F."/>
            <person name="Oliveira U."/>
            <person name="Santos F.R."/>
            <person name="Vidigal T.H.D.A."/>
            <person name="Brescovit A.D."/>
            <person name="Santos A.J."/>
        </authorList>
    </citation>
    <scope>NUCLEOTIDE SEQUENCE</scope>
    <source>
        <tissue evidence="2">Shoot tissue taken approximately 20 cm above the soil surface</tissue>
    </source>
</reference>
<proteinExistence type="predicted"/>
<name>A0A0A9ALP0_ARUDO</name>
<dbReference type="AlphaFoldDB" id="A0A0A9ALP0"/>
<evidence type="ECO:0000256" key="1">
    <source>
        <dbReference type="SAM" id="MobiDB-lite"/>
    </source>
</evidence>
<accession>A0A0A9ALP0</accession>
<dbReference type="EMBL" id="GBRH01247102">
    <property type="protein sequence ID" value="JAD50793.1"/>
    <property type="molecule type" value="Transcribed_RNA"/>
</dbReference>
<protein>
    <submittedName>
        <fullName evidence="2">Uncharacterized protein</fullName>
    </submittedName>
</protein>
<sequence>MQAPGSRAGGERRRSMRCSCGGPGSPPLARIGRAVACGRRPRGVPAAGPRLRGPRAGRRRLWEVAAAGT</sequence>
<reference evidence="2" key="2">
    <citation type="journal article" date="2015" name="Data Brief">
        <title>Shoot transcriptome of the giant reed, Arundo donax.</title>
        <authorList>
            <person name="Barrero R.A."/>
            <person name="Guerrero F.D."/>
            <person name="Moolhuijzen P."/>
            <person name="Goolsby J.A."/>
            <person name="Tidwell J."/>
            <person name="Bellgard S.E."/>
            <person name="Bellgard M.I."/>
        </authorList>
    </citation>
    <scope>NUCLEOTIDE SEQUENCE</scope>
    <source>
        <tissue evidence="2">Shoot tissue taken approximately 20 cm above the soil surface</tissue>
    </source>
</reference>
<evidence type="ECO:0000313" key="2">
    <source>
        <dbReference type="EMBL" id="JAD50793.1"/>
    </source>
</evidence>
<organism evidence="2">
    <name type="scientific">Arundo donax</name>
    <name type="common">Giant reed</name>
    <name type="synonym">Donax arundinaceus</name>
    <dbReference type="NCBI Taxonomy" id="35708"/>
    <lineage>
        <taxon>Eukaryota</taxon>
        <taxon>Viridiplantae</taxon>
        <taxon>Streptophyta</taxon>
        <taxon>Embryophyta</taxon>
        <taxon>Tracheophyta</taxon>
        <taxon>Spermatophyta</taxon>
        <taxon>Magnoliopsida</taxon>
        <taxon>Liliopsida</taxon>
        <taxon>Poales</taxon>
        <taxon>Poaceae</taxon>
        <taxon>PACMAD clade</taxon>
        <taxon>Arundinoideae</taxon>
        <taxon>Arundineae</taxon>
        <taxon>Arundo</taxon>
    </lineage>
</organism>